<dbReference type="NCBIfam" id="NF011105">
    <property type="entry name" value="PRK14532.1"/>
    <property type="match status" value="1"/>
</dbReference>
<feature type="binding site" evidence="5">
    <location>
        <position position="92"/>
    </location>
    <ligand>
        <name>AMP</name>
        <dbReference type="ChEBI" id="CHEBI:456215"/>
    </ligand>
</feature>
<accession>A0A840I2D8</accession>
<dbReference type="AlphaFoldDB" id="A0A840I2D8"/>
<dbReference type="GO" id="GO:0005737">
    <property type="term" value="C:cytoplasm"/>
    <property type="evidence" value="ECO:0007669"/>
    <property type="project" value="UniProtKB-SubCell"/>
</dbReference>
<organism evidence="8 9">
    <name type="scientific">Parvularcula dongshanensis</name>
    <dbReference type="NCBI Taxonomy" id="1173995"/>
    <lineage>
        <taxon>Bacteria</taxon>
        <taxon>Pseudomonadati</taxon>
        <taxon>Pseudomonadota</taxon>
        <taxon>Alphaproteobacteria</taxon>
        <taxon>Parvularculales</taxon>
        <taxon>Parvularculaceae</taxon>
        <taxon>Parvularcula</taxon>
    </lineage>
</organism>
<feature type="binding site" evidence="5">
    <location>
        <position position="127"/>
    </location>
    <ligand>
        <name>ATP</name>
        <dbReference type="ChEBI" id="CHEBI:30616"/>
    </ligand>
</feature>
<dbReference type="HAMAP" id="MF_00235">
    <property type="entry name" value="Adenylate_kinase_Adk"/>
    <property type="match status" value="1"/>
</dbReference>
<feature type="binding site" evidence="5">
    <location>
        <position position="31"/>
    </location>
    <ligand>
        <name>AMP</name>
        <dbReference type="ChEBI" id="CHEBI:456215"/>
    </ligand>
</feature>
<keyword evidence="3 5" id="KW-0547">Nucleotide-binding</keyword>
<dbReference type="SUPFAM" id="SSF52540">
    <property type="entry name" value="P-loop containing nucleoside triphosphate hydrolases"/>
    <property type="match status" value="1"/>
</dbReference>
<comment type="function">
    <text evidence="5">Catalyzes the reversible transfer of the terminal phosphate group between ATP and AMP. Plays an important role in cellular energy homeostasis and in adenine nucleotide metabolism.</text>
</comment>
<feature type="binding site" evidence="5">
    <location>
        <position position="140"/>
    </location>
    <ligand>
        <name>AMP</name>
        <dbReference type="ChEBI" id="CHEBI:456215"/>
    </ligand>
</feature>
<comment type="catalytic activity">
    <reaction evidence="5 7">
        <text>AMP + ATP = 2 ADP</text>
        <dbReference type="Rhea" id="RHEA:12973"/>
        <dbReference type="ChEBI" id="CHEBI:30616"/>
        <dbReference type="ChEBI" id="CHEBI:456215"/>
        <dbReference type="ChEBI" id="CHEBI:456216"/>
        <dbReference type="EC" id="2.7.4.3"/>
    </reaction>
</comment>
<comment type="subunit">
    <text evidence="5 7">Monomer.</text>
</comment>
<comment type="domain">
    <text evidence="5">Consists of three domains, a large central CORE domain and two small peripheral domains, NMPbind and LID, which undergo movements during catalysis. The LID domain closes over the site of phosphoryl transfer upon ATP binding. Assembling and dissambling the active center during each catalytic cycle provides an effective means to prevent ATP hydrolysis.</text>
</comment>
<dbReference type="Pfam" id="PF00406">
    <property type="entry name" value="ADK"/>
    <property type="match status" value="1"/>
</dbReference>
<keyword evidence="9" id="KW-1185">Reference proteome</keyword>
<feature type="binding site" evidence="5">
    <location>
        <begin position="10"/>
        <end position="15"/>
    </location>
    <ligand>
        <name>ATP</name>
        <dbReference type="ChEBI" id="CHEBI:30616"/>
    </ligand>
</feature>
<dbReference type="NCBIfam" id="NF011104">
    <property type="entry name" value="PRK14531.1"/>
    <property type="match status" value="1"/>
</dbReference>
<dbReference type="InterPro" id="IPR033690">
    <property type="entry name" value="Adenylat_kinase_CS"/>
</dbReference>
<dbReference type="PRINTS" id="PR00094">
    <property type="entry name" value="ADENYLTKNASE"/>
</dbReference>
<sequence>MIVIFLGPPGAGKGTQAAYISARRDIPQLSTGDMLRAAIAAGSDVGRQAKAIIDRGELVSDDIVAGIISERIDMADCARGFLLDGFPRTVEQARMLDEMLTRKGKSLDCVLLLDVDHDALEARRAKRVAETEAAGAPPRRDDDPATFAKRQGVYREQTAPLVPHYEAQGLLKTIDGMQPVEAVSAEIDSVLDAC</sequence>
<feature type="binding site" evidence="5">
    <location>
        <position position="36"/>
    </location>
    <ligand>
        <name>AMP</name>
        <dbReference type="ChEBI" id="CHEBI:456215"/>
    </ligand>
</feature>
<dbReference type="PANTHER" id="PTHR23359">
    <property type="entry name" value="NUCLEOTIDE KINASE"/>
    <property type="match status" value="1"/>
</dbReference>
<dbReference type="Proteomes" id="UP000563524">
    <property type="component" value="Unassembled WGS sequence"/>
</dbReference>
<dbReference type="InterPro" id="IPR027417">
    <property type="entry name" value="P-loop_NTPase"/>
</dbReference>
<keyword evidence="2 5" id="KW-0545">Nucleotide biosynthesis</keyword>
<gene>
    <name evidence="5" type="primary">adk</name>
    <name evidence="8" type="ORF">GGQ59_001411</name>
</gene>
<evidence type="ECO:0000256" key="1">
    <source>
        <dbReference type="ARBA" id="ARBA00022679"/>
    </source>
</evidence>
<evidence type="ECO:0000256" key="6">
    <source>
        <dbReference type="RuleBase" id="RU003330"/>
    </source>
</evidence>
<evidence type="ECO:0000256" key="2">
    <source>
        <dbReference type="ARBA" id="ARBA00022727"/>
    </source>
</evidence>
<evidence type="ECO:0000256" key="7">
    <source>
        <dbReference type="RuleBase" id="RU003331"/>
    </source>
</evidence>
<keyword evidence="5 7" id="KW-0067">ATP-binding</keyword>
<protein>
    <recommendedName>
        <fullName evidence="5 7">Adenylate kinase</fullName>
        <shortName evidence="5">AK</shortName>
        <ecNumber evidence="5 7">2.7.4.3</ecNumber>
    </recommendedName>
    <alternativeName>
        <fullName evidence="5">ATP-AMP transphosphorylase</fullName>
    </alternativeName>
    <alternativeName>
        <fullName evidence="5">ATP:AMP phosphotransferase</fullName>
    </alternativeName>
    <alternativeName>
        <fullName evidence="5">Adenylate monophosphate kinase</fullName>
    </alternativeName>
</protein>
<dbReference type="GO" id="GO:0004017">
    <property type="term" value="F:AMP kinase activity"/>
    <property type="evidence" value="ECO:0007669"/>
    <property type="project" value="UniProtKB-UniRule"/>
</dbReference>
<comment type="caution">
    <text evidence="8">The sequence shown here is derived from an EMBL/GenBank/DDBJ whole genome shotgun (WGS) entry which is preliminary data.</text>
</comment>
<feature type="binding site" evidence="5">
    <location>
        <begin position="85"/>
        <end position="88"/>
    </location>
    <ligand>
        <name>AMP</name>
        <dbReference type="ChEBI" id="CHEBI:456215"/>
    </ligand>
</feature>
<dbReference type="PROSITE" id="PS00113">
    <property type="entry name" value="ADENYLATE_KINASE"/>
    <property type="match status" value="1"/>
</dbReference>
<dbReference type="GO" id="GO:0044209">
    <property type="term" value="P:AMP salvage"/>
    <property type="evidence" value="ECO:0007669"/>
    <property type="project" value="UniProtKB-UniRule"/>
</dbReference>
<comment type="subcellular location">
    <subcellularLocation>
        <location evidence="5 7">Cytoplasm</location>
    </subcellularLocation>
</comment>
<evidence type="ECO:0000313" key="9">
    <source>
        <dbReference type="Proteomes" id="UP000563524"/>
    </source>
</evidence>
<keyword evidence="5" id="KW-0963">Cytoplasm</keyword>
<dbReference type="Gene3D" id="3.40.50.300">
    <property type="entry name" value="P-loop containing nucleotide triphosphate hydrolases"/>
    <property type="match status" value="1"/>
</dbReference>
<feature type="binding site" evidence="5">
    <location>
        <position position="178"/>
    </location>
    <ligand>
        <name>ATP</name>
        <dbReference type="ChEBI" id="CHEBI:30616"/>
    </ligand>
</feature>
<dbReference type="GO" id="GO:0005524">
    <property type="term" value="F:ATP binding"/>
    <property type="evidence" value="ECO:0007669"/>
    <property type="project" value="UniProtKB-UniRule"/>
</dbReference>
<dbReference type="EMBL" id="JACHOB010000002">
    <property type="protein sequence ID" value="MBB4658897.1"/>
    <property type="molecule type" value="Genomic_DNA"/>
</dbReference>
<feature type="binding site" evidence="5">
    <location>
        <position position="150"/>
    </location>
    <ligand>
        <name>AMP</name>
        <dbReference type="ChEBI" id="CHEBI:456215"/>
    </ligand>
</feature>
<name>A0A840I2D8_9PROT</name>
<keyword evidence="1 5" id="KW-0808">Transferase</keyword>
<dbReference type="UniPathway" id="UPA00588">
    <property type="reaction ID" value="UER00649"/>
</dbReference>
<feature type="binding site" evidence="5">
    <location>
        <begin position="57"/>
        <end position="59"/>
    </location>
    <ligand>
        <name>AMP</name>
        <dbReference type="ChEBI" id="CHEBI:456215"/>
    </ligand>
</feature>
<comment type="similarity">
    <text evidence="5 6">Belongs to the adenylate kinase family.</text>
</comment>
<dbReference type="NCBIfam" id="NF001381">
    <property type="entry name" value="PRK00279.1-3"/>
    <property type="match status" value="1"/>
</dbReference>
<comment type="caution">
    <text evidence="5">Lacks conserved residue(s) required for the propagation of feature annotation.</text>
</comment>
<dbReference type="CDD" id="cd01428">
    <property type="entry name" value="ADK"/>
    <property type="match status" value="1"/>
</dbReference>
<dbReference type="EC" id="2.7.4.3" evidence="5 7"/>
<evidence type="ECO:0000256" key="3">
    <source>
        <dbReference type="ARBA" id="ARBA00022741"/>
    </source>
</evidence>
<feature type="region of interest" description="NMP" evidence="5">
    <location>
        <begin position="30"/>
        <end position="59"/>
    </location>
</feature>
<keyword evidence="4 5" id="KW-0418">Kinase</keyword>
<reference evidence="8 9" key="1">
    <citation type="submission" date="2020-08" db="EMBL/GenBank/DDBJ databases">
        <title>Genomic Encyclopedia of Type Strains, Phase IV (KMG-IV): sequencing the most valuable type-strain genomes for metagenomic binning, comparative biology and taxonomic classification.</title>
        <authorList>
            <person name="Goeker M."/>
        </authorList>
    </citation>
    <scope>NUCLEOTIDE SEQUENCE [LARGE SCALE GENOMIC DNA]</scope>
    <source>
        <strain evidence="8 9">DSM 102850</strain>
    </source>
</reference>
<evidence type="ECO:0000313" key="8">
    <source>
        <dbReference type="EMBL" id="MBB4658897.1"/>
    </source>
</evidence>
<evidence type="ECO:0000256" key="5">
    <source>
        <dbReference type="HAMAP-Rule" id="MF_00235"/>
    </source>
</evidence>
<comment type="pathway">
    <text evidence="5">Purine metabolism; AMP biosynthesis via salvage pathway; AMP from ADP: step 1/1.</text>
</comment>
<proteinExistence type="inferred from homology"/>
<dbReference type="InterPro" id="IPR000850">
    <property type="entry name" value="Adenylat/UMP-CMP_kin"/>
</dbReference>
<dbReference type="RefSeq" id="WP_183817068.1">
    <property type="nucleotide sequence ID" value="NZ_JACHOB010000002.1"/>
</dbReference>
<evidence type="ECO:0000256" key="4">
    <source>
        <dbReference type="ARBA" id="ARBA00022777"/>
    </source>
</evidence>
<dbReference type="NCBIfam" id="NF011100">
    <property type="entry name" value="PRK14527.1"/>
    <property type="match status" value="1"/>
</dbReference>